<dbReference type="PANTHER" id="PTHR46972">
    <property type="entry name" value="MONOOXYGENASE ASQM-RELATED"/>
    <property type="match status" value="1"/>
</dbReference>
<dbReference type="PANTHER" id="PTHR46972:SF1">
    <property type="entry name" value="FAD DEPENDENT OXIDOREDUCTASE DOMAIN-CONTAINING PROTEIN"/>
    <property type="match status" value="1"/>
</dbReference>
<dbReference type="InterPro" id="IPR043683">
    <property type="entry name" value="TetX_monooxygenase"/>
</dbReference>
<gene>
    <name evidence="7" type="ORF">BIV24_10315</name>
</gene>
<proteinExistence type="inferred from homology"/>
<comment type="subunit">
    <text evidence="5">Monomer.</text>
</comment>
<dbReference type="GO" id="GO:0071949">
    <property type="term" value="F:FAD binding"/>
    <property type="evidence" value="ECO:0007669"/>
    <property type="project" value="InterPro"/>
</dbReference>
<comment type="caution">
    <text evidence="7">The sequence shown here is derived from an EMBL/GenBank/DDBJ whole genome shotgun (WGS) entry which is preliminary data.</text>
</comment>
<evidence type="ECO:0000256" key="2">
    <source>
        <dbReference type="ARBA" id="ARBA00022827"/>
    </source>
</evidence>
<feature type="binding site" evidence="5">
    <location>
        <position position="292"/>
    </location>
    <ligand>
        <name>FAD</name>
        <dbReference type="ChEBI" id="CHEBI:57692"/>
    </ligand>
</feature>
<keyword evidence="8" id="KW-1185">Reference proteome</keyword>
<keyword evidence="5" id="KW-0547">Nucleotide-binding</keyword>
<dbReference type="PRINTS" id="PR00420">
    <property type="entry name" value="RNGMNOXGNASE"/>
</dbReference>
<keyword evidence="5" id="KW-0963">Cytoplasm</keyword>
<dbReference type="SUPFAM" id="SSF51905">
    <property type="entry name" value="FAD/NAD(P)-binding domain"/>
    <property type="match status" value="1"/>
</dbReference>
<comment type="cofactor">
    <cofactor evidence="5">
        <name>FAD</name>
        <dbReference type="ChEBI" id="CHEBI:57692"/>
    </cofactor>
</comment>
<feature type="binding site" evidence="5">
    <location>
        <position position="47"/>
    </location>
    <ligand>
        <name>FAD</name>
        <dbReference type="ChEBI" id="CHEBI:57692"/>
    </ligand>
</feature>
<keyword evidence="2 5" id="KW-0274">FAD</keyword>
<keyword evidence="1 5" id="KW-0285">Flavoprotein</keyword>
<evidence type="ECO:0000313" key="7">
    <source>
        <dbReference type="EMBL" id="OIJ94546.1"/>
    </source>
</evidence>
<dbReference type="InterPro" id="IPR002938">
    <property type="entry name" value="FAD-bd"/>
</dbReference>
<feature type="binding site" evidence="5">
    <location>
        <position position="40"/>
    </location>
    <ligand>
        <name>NADPH</name>
        <dbReference type="ChEBI" id="CHEBI:57783"/>
    </ligand>
</feature>
<organism evidence="7 8">
    <name type="scientific">Streptomyces colonosanans</name>
    <dbReference type="NCBI Taxonomy" id="1428652"/>
    <lineage>
        <taxon>Bacteria</taxon>
        <taxon>Bacillati</taxon>
        <taxon>Actinomycetota</taxon>
        <taxon>Actinomycetes</taxon>
        <taxon>Kitasatosporales</taxon>
        <taxon>Streptomycetaceae</taxon>
        <taxon>Streptomyces</taxon>
    </lineage>
</organism>
<keyword evidence="3 5" id="KW-0560">Oxidoreductase</keyword>
<dbReference type="GO" id="GO:0004497">
    <property type="term" value="F:monooxygenase activity"/>
    <property type="evidence" value="ECO:0007669"/>
    <property type="project" value="UniProtKB-UniRule"/>
</dbReference>
<comment type="domain">
    <text evidence="5">Consists of an N-terminal FAD-binding domain with a Rossman fold and a C-terminal substrate-binding domain.</text>
</comment>
<evidence type="ECO:0000256" key="3">
    <source>
        <dbReference type="ARBA" id="ARBA00023002"/>
    </source>
</evidence>
<dbReference type="Proteomes" id="UP000179935">
    <property type="component" value="Unassembled WGS sequence"/>
</dbReference>
<feature type="domain" description="FAD-binding" evidence="6">
    <location>
        <begin position="5"/>
        <end position="320"/>
    </location>
</feature>
<dbReference type="STRING" id="1428652.BIV24_10315"/>
<sequence>MRHRIAVVGSGPAGLTFARVLHRHDHPVTVLERDPAPDARPPGGTLDLHEGMGQLALDKAGLLAEFQALSRPEGQAMRILDADGTVLRDWRPRPDDRANPEIDRGQLRDLLLGPLDVQWGRGVTQVVPGTRDGVLVHFTDGRQETFDLVVGADGAWSRIRPAVSSVTPHYTGVTLIETSLDDVDTRHPDLARLIGEGSVAVYGVNRALVAQRNSGGHVRVYAQFRAPLDWHTNLDLADVEAVRSSLLALFDGWAAPVLDLLRHGTAFVHRPLYVLPVSHTWTHVSGVTLLGDAAHLMPPLGAGANLAMLEGAELAESIAAGPGDLDEAVRAFEEQMWARAGRWAKITTAGLERLVSPDPAEALALFDQVQPS</sequence>
<dbReference type="Gene3D" id="3.50.50.60">
    <property type="entry name" value="FAD/NAD(P)-binding domain"/>
    <property type="match status" value="1"/>
</dbReference>
<comment type="function">
    <text evidence="5">An FAD-requiring monooxygenase active on some tetracycline antibiotic derivatives, which leads to their inactivation. Hydroxylates carbon 11a of tetracycline and some analogs.</text>
</comment>
<dbReference type="EMBL" id="MLYP01000027">
    <property type="protein sequence ID" value="OIJ94546.1"/>
    <property type="molecule type" value="Genomic_DNA"/>
</dbReference>
<protein>
    <recommendedName>
        <fullName evidence="5">Flavin-dependent monooxygenase</fullName>
    </recommendedName>
    <alternativeName>
        <fullName evidence="5">TetX monooxygenase</fullName>
        <shortName evidence="5">TetX</shortName>
        <ecNumber evidence="5">1.14.13.-</ecNumber>
    </alternativeName>
</protein>
<reference evidence="7 8" key="1">
    <citation type="submission" date="2016-10" db="EMBL/GenBank/DDBJ databases">
        <title>Genome sequence of Streptomyces sp. MUSC 93.</title>
        <authorList>
            <person name="Lee L.-H."/>
            <person name="Ser H.-L."/>
            <person name="Law J.W.-F."/>
        </authorList>
    </citation>
    <scope>NUCLEOTIDE SEQUENCE [LARGE SCALE GENOMIC DNA]</scope>
    <source>
        <strain evidence="7 8">MUSC 93</strain>
    </source>
</reference>
<feature type="binding site" evidence="5">
    <location>
        <position position="104"/>
    </location>
    <ligand>
        <name>FAD</name>
        <dbReference type="ChEBI" id="CHEBI:57692"/>
    </ligand>
</feature>
<dbReference type="RefSeq" id="WP_071365930.1">
    <property type="nucleotide sequence ID" value="NZ_MLYP01000027.1"/>
</dbReference>
<dbReference type="AlphaFoldDB" id="A0A1S2PLX3"/>
<dbReference type="EC" id="1.14.13.-" evidence="5"/>
<comment type="catalytic activity">
    <reaction evidence="5">
        <text>a tetracycline + NADPH + O2 + H(+) = an 11a-hydroxytetracycline + NADP(+) + H2O</text>
        <dbReference type="Rhea" id="RHEA:61444"/>
        <dbReference type="ChEBI" id="CHEBI:15377"/>
        <dbReference type="ChEBI" id="CHEBI:15378"/>
        <dbReference type="ChEBI" id="CHEBI:15379"/>
        <dbReference type="ChEBI" id="CHEBI:57783"/>
        <dbReference type="ChEBI" id="CHEBI:58349"/>
        <dbReference type="ChEBI" id="CHEBI:144644"/>
        <dbReference type="ChEBI" id="CHEBI:144645"/>
    </reaction>
</comment>
<evidence type="ECO:0000256" key="5">
    <source>
        <dbReference type="HAMAP-Rule" id="MF_00845"/>
    </source>
</evidence>
<dbReference type="OrthoDB" id="3217377at2"/>
<comment type="similarity">
    <text evidence="5">Belongs to the aromatic-ring hydroxylase family. TetX subfamily.</text>
</comment>
<evidence type="ECO:0000313" key="8">
    <source>
        <dbReference type="Proteomes" id="UP000179935"/>
    </source>
</evidence>
<accession>A0A1S2PLX3</accession>
<keyword evidence="4 5" id="KW-0503">Monooxygenase</keyword>
<evidence type="ECO:0000256" key="1">
    <source>
        <dbReference type="ARBA" id="ARBA00022630"/>
    </source>
</evidence>
<comment type="subcellular location">
    <subcellularLocation>
        <location evidence="5">Cytoplasm</location>
    </subcellularLocation>
</comment>
<dbReference type="InterPro" id="IPR036188">
    <property type="entry name" value="FAD/NAD-bd_sf"/>
</dbReference>
<dbReference type="GO" id="GO:0005737">
    <property type="term" value="C:cytoplasm"/>
    <property type="evidence" value="ECO:0007669"/>
    <property type="project" value="UniProtKB-SubCell"/>
</dbReference>
<evidence type="ECO:0000259" key="6">
    <source>
        <dbReference type="Pfam" id="PF01494"/>
    </source>
</evidence>
<name>A0A1S2PLX3_9ACTN</name>
<evidence type="ECO:0000256" key="4">
    <source>
        <dbReference type="ARBA" id="ARBA00023033"/>
    </source>
</evidence>
<dbReference type="HAMAP" id="MF_00845">
    <property type="entry name" value="TetX_monooxygenase"/>
    <property type="match status" value="1"/>
</dbReference>
<dbReference type="GO" id="GO:0046677">
    <property type="term" value="P:response to antibiotic"/>
    <property type="evidence" value="ECO:0007669"/>
    <property type="project" value="InterPro"/>
</dbReference>
<keyword evidence="5" id="KW-0521">NADP</keyword>
<dbReference type="Pfam" id="PF01494">
    <property type="entry name" value="FAD_binding_3"/>
    <property type="match status" value="1"/>
</dbReference>